<keyword evidence="2 3" id="KW-0808">Transferase</keyword>
<evidence type="ECO:0000256" key="1">
    <source>
        <dbReference type="ARBA" id="ARBA00005531"/>
    </source>
</evidence>
<dbReference type="PANTHER" id="PTHR11877:SF46">
    <property type="entry name" value="TYPE III POLYKETIDE SYNTHASE A"/>
    <property type="match status" value="1"/>
</dbReference>
<dbReference type="Proteomes" id="UP000813461">
    <property type="component" value="Unassembled WGS sequence"/>
</dbReference>
<dbReference type="AlphaFoldDB" id="A0A8K0QS34"/>
<keyword evidence="3" id="KW-0012">Acyltransferase</keyword>
<dbReference type="Gene3D" id="3.40.47.10">
    <property type="match status" value="2"/>
</dbReference>
<evidence type="ECO:0000259" key="4">
    <source>
        <dbReference type="Pfam" id="PF00195"/>
    </source>
</evidence>
<evidence type="ECO:0000256" key="2">
    <source>
        <dbReference type="ARBA" id="ARBA00022679"/>
    </source>
</evidence>
<dbReference type="EMBL" id="JAGMVJ010000033">
    <property type="protein sequence ID" value="KAH7067909.1"/>
    <property type="molecule type" value="Genomic_DNA"/>
</dbReference>
<dbReference type="GO" id="GO:0016747">
    <property type="term" value="F:acyltransferase activity, transferring groups other than amino-acyl groups"/>
    <property type="evidence" value="ECO:0007669"/>
    <property type="project" value="InterPro"/>
</dbReference>
<organism evidence="6 7">
    <name type="scientific">Paraphoma chrysanthemicola</name>
    <dbReference type="NCBI Taxonomy" id="798071"/>
    <lineage>
        <taxon>Eukaryota</taxon>
        <taxon>Fungi</taxon>
        <taxon>Dikarya</taxon>
        <taxon>Ascomycota</taxon>
        <taxon>Pezizomycotina</taxon>
        <taxon>Dothideomycetes</taxon>
        <taxon>Pleosporomycetidae</taxon>
        <taxon>Pleosporales</taxon>
        <taxon>Pleosporineae</taxon>
        <taxon>Phaeosphaeriaceae</taxon>
        <taxon>Paraphoma</taxon>
    </lineage>
</organism>
<comment type="similarity">
    <text evidence="1 3">Belongs to the thiolase-like superfamily. Chalcone/stilbene synthases family.</text>
</comment>
<name>A0A8K0QS34_9PLEO</name>
<evidence type="ECO:0000313" key="6">
    <source>
        <dbReference type="EMBL" id="KAH7067909.1"/>
    </source>
</evidence>
<dbReference type="Pfam" id="PF02797">
    <property type="entry name" value="Chal_sti_synt_C"/>
    <property type="match status" value="1"/>
</dbReference>
<keyword evidence="7" id="KW-1185">Reference proteome</keyword>
<dbReference type="InterPro" id="IPR016039">
    <property type="entry name" value="Thiolase-like"/>
</dbReference>
<dbReference type="PIRSF" id="PIRSF000451">
    <property type="entry name" value="PKS_III"/>
    <property type="match status" value="1"/>
</dbReference>
<evidence type="ECO:0000259" key="5">
    <source>
        <dbReference type="Pfam" id="PF02797"/>
    </source>
</evidence>
<gene>
    <name evidence="6" type="ORF">FB567DRAFT_457737</name>
</gene>
<feature type="domain" description="Chalcone/stilbene synthase C-terminal" evidence="5">
    <location>
        <begin position="194"/>
        <end position="333"/>
    </location>
</feature>
<dbReference type="InterPro" id="IPR001099">
    <property type="entry name" value="Chalcone/stilbene_synt_N"/>
</dbReference>
<dbReference type="Pfam" id="PF00195">
    <property type="entry name" value="Chal_sti_synt_N"/>
    <property type="match status" value="1"/>
</dbReference>
<sequence length="386" mass="42405">MQVNRRTGIDSRRIAFDTSNWTKDDASPPSIEELSQTYRKVGVDLAAAACFDAIGEACIQAMDITHVVAVTCTDQGNPGYDLHVCQKLGVRPNVQRTLLHGVGCAGGLSALRTGATLAGAESQKGRPARVLIMACEICTLFWRAELLAASLDDDVHIAPALFSDGAAAVVLCNNLALEKQQTPIFELLECGSMSVPETRDHMSYMIRNNGLIATLTKDVPRTAVSSITPMLDSLRDAARTPRQCDPWVDLEPTKFDWAIHPGGAAILKGAQQALRLSDDHIRASLDVYRNNGNASSATVLIVLDKLRHMGKGRDHIVSTSFGPGMIIEMCILRRCHSKENLPRTALDLGWKVHPWLWMQSRMMRLMRDIKGTRQIAEKKHNTSFVL</sequence>
<evidence type="ECO:0000256" key="3">
    <source>
        <dbReference type="RuleBase" id="RU003633"/>
    </source>
</evidence>
<feature type="domain" description="Chalcone/stilbene synthase N-terminal" evidence="4">
    <location>
        <begin position="30"/>
        <end position="171"/>
    </location>
</feature>
<accession>A0A8K0QS34</accession>
<evidence type="ECO:0000313" key="7">
    <source>
        <dbReference type="Proteomes" id="UP000813461"/>
    </source>
</evidence>
<dbReference type="OrthoDB" id="329835at2759"/>
<proteinExistence type="inferred from homology"/>
<dbReference type="InterPro" id="IPR011141">
    <property type="entry name" value="Polyketide_synthase_type-III"/>
</dbReference>
<protein>
    <submittedName>
        <fullName evidence="6">Thiolase-like protein</fullName>
    </submittedName>
</protein>
<dbReference type="InterPro" id="IPR012328">
    <property type="entry name" value="Chalcone/stilbene_synt_C"/>
</dbReference>
<dbReference type="SUPFAM" id="SSF53901">
    <property type="entry name" value="Thiolase-like"/>
    <property type="match status" value="2"/>
</dbReference>
<reference evidence="6" key="1">
    <citation type="journal article" date="2021" name="Nat. Commun.">
        <title>Genetic determinants of endophytism in the Arabidopsis root mycobiome.</title>
        <authorList>
            <person name="Mesny F."/>
            <person name="Miyauchi S."/>
            <person name="Thiergart T."/>
            <person name="Pickel B."/>
            <person name="Atanasova L."/>
            <person name="Karlsson M."/>
            <person name="Huettel B."/>
            <person name="Barry K.W."/>
            <person name="Haridas S."/>
            <person name="Chen C."/>
            <person name="Bauer D."/>
            <person name="Andreopoulos W."/>
            <person name="Pangilinan J."/>
            <person name="LaButti K."/>
            <person name="Riley R."/>
            <person name="Lipzen A."/>
            <person name="Clum A."/>
            <person name="Drula E."/>
            <person name="Henrissat B."/>
            <person name="Kohler A."/>
            <person name="Grigoriev I.V."/>
            <person name="Martin F.M."/>
            <person name="Hacquard S."/>
        </authorList>
    </citation>
    <scope>NUCLEOTIDE SEQUENCE</scope>
    <source>
        <strain evidence="6">MPI-SDFR-AT-0120</strain>
    </source>
</reference>
<dbReference type="GO" id="GO:0030639">
    <property type="term" value="P:polyketide biosynthetic process"/>
    <property type="evidence" value="ECO:0007669"/>
    <property type="project" value="TreeGrafter"/>
</dbReference>
<comment type="caution">
    <text evidence="6">The sequence shown here is derived from an EMBL/GenBank/DDBJ whole genome shotgun (WGS) entry which is preliminary data.</text>
</comment>
<dbReference type="PANTHER" id="PTHR11877">
    <property type="entry name" value="HYDROXYMETHYLGLUTARYL-COA SYNTHASE"/>
    <property type="match status" value="1"/>
</dbReference>